<evidence type="ECO:0000256" key="1">
    <source>
        <dbReference type="SAM" id="MobiDB-lite"/>
    </source>
</evidence>
<dbReference type="AlphaFoldDB" id="A0A7J7TAX8"/>
<dbReference type="EMBL" id="JACAGC010000020">
    <property type="protein sequence ID" value="KAF6297896.1"/>
    <property type="molecule type" value="Genomic_DNA"/>
</dbReference>
<feature type="compositionally biased region" description="Low complexity" evidence="1">
    <location>
        <begin position="59"/>
        <end position="73"/>
    </location>
</feature>
<accession>A0A7J7TAX8</accession>
<evidence type="ECO:0000313" key="3">
    <source>
        <dbReference type="Proteomes" id="UP000585614"/>
    </source>
</evidence>
<proteinExistence type="predicted"/>
<reference evidence="2 3" key="1">
    <citation type="journal article" date="2020" name="Nature">
        <title>Six reference-quality genomes reveal evolution of bat adaptations.</title>
        <authorList>
            <person name="Jebb D."/>
            <person name="Huang Z."/>
            <person name="Pippel M."/>
            <person name="Hughes G.M."/>
            <person name="Lavrichenko K."/>
            <person name="Devanna P."/>
            <person name="Winkler S."/>
            <person name="Jermiin L.S."/>
            <person name="Skirmuntt E.C."/>
            <person name="Katzourakis A."/>
            <person name="Burkitt-Gray L."/>
            <person name="Ray D.A."/>
            <person name="Sullivan K.A.M."/>
            <person name="Roscito J.G."/>
            <person name="Kirilenko B.M."/>
            <person name="Davalos L.M."/>
            <person name="Corthals A.P."/>
            <person name="Power M.L."/>
            <person name="Jones G."/>
            <person name="Ransome R.D."/>
            <person name="Dechmann D.K.N."/>
            <person name="Locatelli A.G."/>
            <person name="Puechmaille S.J."/>
            <person name="Fedrigo O."/>
            <person name="Jarvis E.D."/>
            <person name="Hiller M."/>
            <person name="Vernes S.C."/>
            <person name="Myers E.W."/>
            <person name="Teeling E.C."/>
        </authorList>
    </citation>
    <scope>NUCLEOTIDE SEQUENCE [LARGE SCALE GENOMIC DNA]</scope>
    <source>
        <strain evidence="2">MRhiFer1</strain>
        <tissue evidence="2">Lung</tissue>
    </source>
</reference>
<gene>
    <name evidence="2" type="ORF">mRhiFer1_000130</name>
</gene>
<evidence type="ECO:0000313" key="2">
    <source>
        <dbReference type="EMBL" id="KAF6297896.1"/>
    </source>
</evidence>
<feature type="compositionally biased region" description="Polar residues" evidence="1">
    <location>
        <begin position="98"/>
        <end position="114"/>
    </location>
</feature>
<name>A0A7J7TAX8_RHIFE</name>
<comment type="caution">
    <text evidence="2">The sequence shown here is derived from an EMBL/GenBank/DDBJ whole genome shotgun (WGS) entry which is preliminary data.</text>
</comment>
<protein>
    <submittedName>
        <fullName evidence="2">Uncharacterized protein</fullName>
    </submittedName>
</protein>
<sequence>MSSPSQTPNPSPTQSPSQSRSNHSNPTTQQPNSGGSAPSPSSTRGPSSRPTSHPPTPNASQPSSRASSQSPSPHVQHASRGSPPNPTPPTSKSPSQSGLKSLSRNSSQNPSAPLTRSPFHSPAPSASYIGPIRPIPSYIAPYVPRFMKEPPFFQPPTAPLPLSPCFPRHAQEQTSLPESYYYPLLPPPPLYPRDTCSSYPTPPALFAPPSSLTYTPPTEVLVRTKAHAVPSALPPTFYTPFSRYYSHPRPHRLLPRRRPSAFTLSQYDSAGRSVHFFSK</sequence>
<feature type="compositionally biased region" description="Low complexity" evidence="1">
    <location>
        <begin position="31"/>
        <end position="51"/>
    </location>
</feature>
<organism evidence="2 3">
    <name type="scientific">Rhinolophus ferrumequinum</name>
    <name type="common">Greater horseshoe bat</name>
    <dbReference type="NCBI Taxonomy" id="59479"/>
    <lineage>
        <taxon>Eukaryota</taxon>
        <taxon>Metazoa</taxon>
        <taxon>Chordata</taxon>
        <taxon>Craniata</taxon>
        <taxon>Vertebrata</taxon>
        <taxon>Euteleostomi</taxon>
        <taxon>Mammalia</taxon>
        <taxon>Eutheria</taxon>
        <taxon>Laurasiatheria</taxon>
        <taxon>Chiroptera</taxon>
        <taxon>Yinpterochiroptera</taxon>
        <taxon>Rhinolophoidea</taxon>
        <taxon>Rhinolophidae</taxon>
        <taxon>Rhinolophinae</taxon>
        <taxon>Rhinolophus</taxon>
    </lineage>
</organism>
<dbReference type="Proteomes" id="UP000585614">
    <property type="component" value="Unassembled WGS sequence"/>
</dbReference>
<feature type="region of interest" description="Disordered" evidence="1">
    <location>
        <begin position="1"/>
        <end position="127"/>
    </location>
</feature>